<dbReference type="RefSeq" id="WP_076757046.1">
    <property type="nucleotide sequence ID" value="NZ_FTPL01000001.1"/>
</dbReference>
<evidence type="ECO:0000256" key="1">
    <source>
        <dbReference type="ARBA" id="ARBA00022801"/>
    </source>
</evidence>
<dbReference type="Pfam" id="PF13419">
    <property type="entry name" value="HAD_2"/>
    <property type="match status" value="1"/>
</dbReference>
<protein>
    <submittedName>
        <fullName evidence="3">Phosphoglycolate phosphatase</fullName>
    </submittedName>
</protein>
<dbReference type="PANTHER" id="PTHR43434:SF1">
    <property type="entry name" value="PHOSPHOGLYCOLATE PHOSPHATASE"/>
    <property type="match status" value="1"/>
</dbReference>
<dbReference type="Gene3D" id="1.10.150.240">
    <property type="entry name" value="Putative phosphatase, domain 2"/>
    <property type="match status" value="1"/>
</dbReference>
<evidence type="ECO:0000313" key="4">
    <source>
        <dbReference type="Proteomes" id="UP000187550"/>
    </source>
</evidence>
<dbReference type="SUPFAM" id="SSF56784">
    <property type="entry name" value="HAD-like"/>
    <property type="match status" value="1"/>
</dbReference>
<dbReference type="GO" id="GO:0006281">
    <property type="term" value="P:DNA repair"/>
    <property type="evidence" value="ECO:0007669"/>
    <property type="project" value="TreeGrafter"/>
</dbReference>
<dbReference type="EMBL" id="FTPL01000001">
    <property type="protein sequence ID" value="SIT71961.1"/>
    <property type="molecule type" value="Genomic_DNA"/>
</dbReference>
<dbReference type="SFLD" id="SFLDG01129">
    <property type="entry name" value="C1.5:_HAD__Beta-PGM__Phosphata"/>
    <property type="match status" value="1"/>
</dbReference>
<dbReference type="Proteomes" id="UP000187550">
    <property type="component" value="Unassembled WGS sequence"/>
</dbReference>
<gene>
    <name evidence="3" type="ORF">SAMN05428946_0803</name>
</gene>
<dbReference type="GO" id="GO:0008967">
    <property type="term" value="F:phosphoglycolate phosphatase activity"/>
    <property type="evidence" value="ECO:0007669"/>
    <property type="project" value="TreeGrafter"/>
</dbReference>
<reference evidence="4" key="1">
    <citation type="submission" date="2017-01" db="EMBL/GenBank/DDBJ databases">
        <authorList>
            <person name="Varghese N."/>
            <person name="Submissions S."/>
        </authorList>
    </citation>
    <scope>NUCLEOTIDE SEQUENCE [LARGE SCALE GENOMIC DNA]</scope>
    <source>
        <strain evidence="4">MNA4</strain>
    </source>
</reference>
<accession>A0A1U7PK21</accession>
<dbReference type="SFLD" id="SFLDS00003">
    <property type="entry name" value="Haloacid_Dehalogenase"/>
    <property type="match status" value="1"/>
</dbReference>
<keyword evidence="2" id="KW-0460">Magnesium</keyword>
<dbReference type="NCBIfam" id="TIGR01549">
    <property type="entry name" value="HAD-SF-IA-v1"/>
    <property type="match status" value="1"/>
</dbReference>
<dbReference type="Gene3D" id="3.40.50.1000">
    <property type="entry name" value="HAD superfamily/HAD-like"/>
    <property type="match status" value="1"/>
</dbReference>
<dbReference type="STRING" id="550447.SAMN05428946_0803"/>
<organism evidence="3 4">
    <name type="scientific">Edaphobacillus lindanitolerans</name>
    <dbReference type="NCBI Taxonomy" id="550447"/>
    <lineage>
        <taxon>Bacteria</taxon>
        <taxon>Bacillati</taxon>
        <taxon>Bacillota</taxon>
        <taxon>Bacilli</taxon>
        <taxon>Bacillales</taxon>
        <taxon>Bacillaceae</taxon>
        <taxon>Edaphobacillus</taxon>
    </lineage>
</organism>
<dbReference type="InterPro" id="IPR006439">
    <property type="entry name" value="HAD-SF_hydro_IA"/>
</dbReference>
<dbReference type="InterPro" id="IPR050155">
    <property type="entry name" value="HAD-like_hydrolase_sf"/>
</dbReference>
<evidence type="ECO:0000256" key="2">
    <source>
        <dbReference type="ARBA" id="ARBA00022842"/>
    </source>
</evidence>
<dbReference type="OrthoDB" id="9792518at2"/>
<dbReference type="AlphaFoldDB" id="A0A1U7PK21"/>
<sequence length="210" mass="23894">MKADSIIFDLDGTLWDSRKAVAESWTKVISETPGVEGRVTEDDLTKTMGLLLEEIGEILFEDMEKEKRAALMETCCVYENEWIGRVGGVLYPRLEEVLRELSERFRLFIVSNCQDGYIEAFYQAHGLGRFFEDYENPGRTGLPKGENIRLVIERNGLKAPVYVGDTEGDRKAARQAGIPFIWASYGFGDPQEWDEKIGRIGELPEMLEEV</sequence>
<dbReference type="InterPro" id="IPR036412">
    <property type="entry name" value="HAD-like_sf"/>
</dbReference>
<name>A0A1U7PK21_9BACI</name>
<keyword evidence="4" id="KW-1185">Reference proteome</keyword>
<keyword evidence="1" id="KW-0378">Hydrolase</keyword>
<dbReference type="InterPro" id="IPR041492">
    <property type="entry name" value="HAD_2"/>
</dbReference>
<dbReference type="PANTHER" id="PTHR43434">
    <property type="entry name" value="PHOSPHOGLYCOLATE PHOSPHATASE"/>
    <property type="match status" value="1"/>
</dbReference>
<dbReference type="InterPro" id="IPR023214">
    <property type="entry name" value="HAD_sf"/>
</dbReference>
<proteinExistence type="predicted"/>
<dbReference type="InterPro" id="IPR023198">
    <property type="entry name" value="PGP-like_dom2"/>
</dbReference>
<evidence type="ECO:0000313" key="3">
    <source>
        <dbReference type="EMBL" id="SIT71961.1"/>
    </source>
</evidence>